<dbReference type="EMBL" id="PEBK01000001">
    <property type="protein sequence ID" value="PJM76096.1"/>
    <property type="molecule type" value="Genomic_DNA"/>
</dbReference>
<keyword evidence="5" id="KW-0808">Transferase</keyword>
<name>A0A2M9HH04_9BIFI</name>
<dbReference type="InterPro" id="IPR029044">
    <property type="entry name" value="Nucleotide-diphossugar_trans"/>
</dbReference>
<feature type="compositionally biased region" description="Low complexity" evidence="2">
    <location>
        <begin position="336"/>
        <end position="351"/>
    </location>
</feature>
<feature type="domain" description="Glycosyltransferase 2-like" evidence="4">
    <location>
        <begin position="7"/>
        <end position="167"/>
    </location>
</feature>
<accession>A0A2M9HH04</accession>
<dbReference type="OrthoDB" id="9810303at2"/>
<comment type="caution">
    <text evidence="5">The sequence shown here is derived from an EMBL/GenBank/DDBJ whole genome shotgun (WGS) entry which is preliminary data.</text>
</comment>
<comment type="similarity">
    <text evidence="1">Belongs to the glycosyltransferase 2 family.</text>
</comment>
<keyword evidence="3" id="KW-1133">Transmembrane helix</keyword>
<dbReference type="PANTHER" id="PTHR48090">
    <property type="entry name" value="UNDECAPRENYL-PHOSPHATE 4-DEOXY-4-FORMAMIDO-L-ARABINOSE TRANSFERASE-RELATED"/>
    <property type="match status" value="1"/>
</dbReference>
<keyword evidence="6" id="KW-1185">Reference proteome</keyword>
<organism evidence="5 6">
    <name type="scientific">Bifidobacterium simiarum</name>
    <dbReference type="NCBI Taxonomy" id="2045441"/>
    <lineage>
        <taxon>Bacteria</taxon>
        <taxon>Bacillati</taxon>
        <taxon>Actinomycetota</taxon>
        <taxon>Actinomycetes</taxon>
        <taxon>Bifidobacteriales</taxon>
        <taxon>Bifidobacteriaceae</taxon>
        <taxon>Bifidobacterium</taxon>
    </lineage>
</organism>
<dbReference type="InterPro" id="IPR001173">
    <property type="entry name" value="Glyco_trans_2-like"/>
</dbReference>
<dbReference type="Gene3D" id="3.90.550.10">
    <property type="entry name" value="Spore Coat Polysaccharide Biosynthesis Protein SpsA, Chain A"/>
    <property type="match status" value="1"/>
</dbReference>
<reference evidence="5 6" key="1">
    <citation type="submission" date="2017-10" db="EMBL/GenBank/DDBJ databases">
        <title>Draft genome sequences of strains TRE 1, TRE 9, TRE H and TRI 7, isolated from tamarins, belonging to four potential novel Bifidobacterium species.</title>
        <authorList>
            <person name="Mattarelli P."/>
            <person name="Modesto M."/>
            <person name="Puglisi E."/>
            <person name="Morelli L."/>
            <person name="Spezio C."/>
            <person name="Bonetti A."/>
            <person name="Sandri C."/>
        </authorList>
    </citation>
    <scope>NUCLEOTIDE SEQUENCE [LARGE SCALE GENOMIC DNA]</scope>
    <source>
        <strain evidence="6">TRI7</strain>
    </source>
</reference>
<protein>
    <submittedName>
        <fullName evidence="5">Glycosyl transferase</fullName>
    </submittedName>
</protein>
<feature type="compositionally biased region" description="Gly residues" evidence="2">
    <location>
        <begin position="352"/>
        <end position="361"/>
    </location>
</feature>
<sequence>MRLFIQIPCLNEEQTLPLVLEHMPKEIPGIDDIQLMIIDDGCSDRTVEVARSLGVQHVVHHAKPMGLARAFRDGVDYALKHGADIVVNTDGDNQYPSAAIAELVQPIVRHEADIVVGDRQTAKIKEFSWFKKRMQHFGSWVVNKAAGTHIPDAASGFRAYSKSALIKLNIVTEFSYCMETIIQAGNKRIAITSYAITTNPKTRESRLFSNIFEHMAKSGGAIIRSFLMFKSNVIFKWSGIVFAVAGLIPIVRFLVLAAMGMTAGHLQSLMLGVALLMLGALCFALQIISEVQRIQRRLVEDELERTKEIQYSLPYQKIWARQDEFGGYTGEPTGLPGENAALPGNGAALPGNGTGLPGEDK</sequence>
<keyword evidence="3" id="KW-0812">Transmembrane</keyword>
<dbReference type="InterPro" id="IPR050256">
    <property type="entry name" value="Glycosyltransferase_2"/>
</dbReference>
<evidence type="ECO:0000313" key="6">
    <source>
        <dbReference type="Proteomes" id="UP000231451"/>
    </source>
</evidence>
<keyword evidence="3" id="KW-0472">Membrane</keyword>
<feature type="transmembrane region" description="Helical" evidence="3">
    <location>
        <begin position="234"/>
        <end position="257"/>
    </location>
</feature>
<evidence type="ECO:0000256" key="2">
    <source>
        <dbReference type="SAM" id="MobiDB-lite"/>
    </source>
</evidence>
<evidence type="ECO:0000313" key="5">
    <source>
        <dbReference type="EMBL" id="PJM76096.1"/>
    </source>
</evidence>
<evidence type="ECO:0000256" key="1">
    <source>
        <dbReference type="ARBA" id="ARBA00006739"/>
    </source>
</evidence>
<dbReference type="Pfam" id="PF00535">
    <property type="entry name" value="Glycos_transf_2"/>
    <property type="match status" value="1"/>
</dbReference>
<dbReference type="SUPFAM" id="SSF53448">
    <property type="entry name" value="Nucleotide-diphospho-sugar transferases"/>
    <property type="match status" value="1"/>
</dbReference>
<feature type="region of interest" description="Disordered" evidence="2">
    <location>
        <begin position="329"/>
        <end position="361"/>
    </location>
</feature>
<feature type="transmembrane region" description="Helical" evidence="3">
    <location>
        <begin position="269"/>
        <end position="288"/>
    </location>
</feature>
<gene>
    <name evidence="5" type="ORF">CSQ87_00725</name>
</gene>
<dbReference type="AlphaFoldDB" id="A0A2M9HH04"/>
<dbReference type="Proteomes" id="UP000231451">
    <property type="component" value="Unassembled WGS sequence"/>
</dbReference>
<dbReference type="GO" id="GO:0016740">
    <property type="term" value="F:transferase activity"/>
    <property type="evidence" value="ECO:0007669"/>
    <property type="project" value="UniProtKB-KW"/>
</dbReference>
<dbReference type="CDD" id="cd04179">
    <property type="entry name" value="DPM_DPG-synthase_like"/>
    <property type="match status" value="1"/>
</dbReference>
<dbReference type="PANTHER" id="PTHR48090:SF6">
    <property type="entry name" value="SLR5056 PROTEIN"/>
    <property type="match status" value="1"/>
</dbReference>
<proteinExistence type="inferred from homology"/>
<evidence type="ECO:0000259" key="4">
    <source>
        <dbReference type="Pfam" id="PF00535"/>
    </source>
</evidence>
<evidence type="ECO:0000256" key="3">
    <source>
        <dbReference type="SAM" id="Phobius"/>
    </source>
</evidence>